<dbReference type="Pfam" id="PF02518">
    <property type="entry name" value="HATPase_c"/>
    <property type="match status" value="1"/>
</dbReference>
<feature type="compositionally biased region" description="Basic and acidic residues" evidence="6">
    <location>
        <begin position="1220"/>
        <end position="1247"/>
    </location>
</feature>
<feature type="region of interest" description="Disordered" evidence="6">
    <location>
        <begin position="118"/>
        <end position="141"/>
    </location>
</feature>
<feature type="compositionally biased region" description="Polar residues" evidence="6">
    <location>
        <begin position="837"/>
        <end position="846"/>
    </location>
</feature>
<dbReference type="PROSITE" id="PS50109">
    <property type="entry name" value="HIS_KIN"/>
    <property type="match status" value="1"/>
</dbReference>
<evidence type="ECO:0000256" key="3">
    <source>
        <dbReference type="ARBA" id="ARBA00022679"/>
    </source>
</evidence>
<feature type="region of interest" description="Disordered" evidence="6">
    <location>
        <begin position="801"/>
        <end position="855"/>
    </location>
</feature>
<organism evidence="11 12">
    <name type="scientific">Mycena sanguinolenta</name>
    <dbReference type="NCBI Taxonomy" id="230812"/>
    <lineage>
        <taxon>Eukaryota</taxon>
        <taxon>Fungi</taxon>
        <taxon>Dikarya</taxon>
        <taxon>Basidiomycota</taxon>
        <taxon>Agaricomycotina</taxon>
        <taxon>Agaricomycetes</taxon>
        <taxon>Agaricomycetidae</taxon>
        <taxon>Agaricales</taxon>
        <taxon>Marasmiineae</taxon>
        <taxon>Mycenaceae</taxon>
        <taxon>Mycena</taxon>
    </lineage>
</organism>
<dbReference type="GO" id="GO:0005886">
    <property type="term" value="C:plasma membrane"/>
    <property type="evidence" value="ECO:0007669"/>
    <property type="project" value="TreeGrafter"/>
</dbReference>
<dbReference type="Gene3D" id="3.30.565.10">
    <property type="entry name" value="Histidine kinase-like ATPase, C-terminal domain"/>
    <property type="match status" value="1"/>
</dbReference>
<dbReference type="Pfam" id="PF00072">
    <property type="entry name" value="Response_reg"/>
    <property type="match status" value="1"/>
</dbReference>
<reference evidence="11" key="1">
    <citation type="submission" date="2020-05" db="EMBL/GenBank/DDBJ databases">
        <title>Mycena genomes resolve the evolution of fungal bioluminescence.</title>
        <authorList>
            <person name="Tsai I.J."/>
        </authorList>
    </citation>
    <scope>NUCLEOTIDE SEQUENCE</scope>
    <source>
        <strain evidence="11">160909Yilan</strain>
    </source>
</reference>
<feature type="transmembrane region" description="Helical" evidence="7">
    <location>
        <begin position="275"/>
        <end position="293"/>
    </location>
</feature>
<protein>
    <recommendedName>
        <fullName evidence="2">histidine kinase</fullName>
        <ecNumber evidence="2">2.7.13.3</ecNumber>
    </recommendedName>
</protein>
<evidence type="ECO:0000259" key="8">
    <source>
        <dbReference type="PROSITE" id="PS50109"/>
    </source>
</evidence>
<feature type="domain" description="RanBD1" evidence="10">
    <location>
        <begin position="1461"/>
        <end position="1543"/>
    </location>
</feature>
<feature type="compositionally biased region" description="Polar residues" evidence="6">
    <location>
        <begin position="1297"/>
        <end position="1306"/>
    </location>
</feature>
<feature type="region of interest" description="Disordered" evidence="6">
    <location>
        <begin position="572"/>
        <end position="607"/>
    </location>
</feature>
<dbReference type="OrthoDB" id="60033at2759"/>
<evidence type="ECO:0000256" key="7">
    <source>
        <dbReference type="SAM" id="Phobius"/>
    </source>
</evidence>
<dbReference type="InterPro" id="IPR001789">
    <property type="entry name" value="Sig_transdc_resp-reg_receiver"/>
</dbReference>
<feature type="transmembrane region" description="Helical" evidence="7">
    <location>
        <begin position="236"/>
        <end position="255"/>
    </location>
</feature>
<feature type="region of interest" description="Disordered" evidence="6">
    <location>
        <begin position="75"/>
        <end position="105"/>
    </location>
</feature>
<evidence type="ECO:0000313" key="11">
    <source>
        <dbReference type="EMBL" id="KAF7370428.1"/>
    </source>
</evidence>
<dbReference type="Proteomes" id="UP000623467">
    <property type="component" value="Unassembled WGS sequence"/>
</dbReference>
<dbReference type="PANTHER" id="PTHR43047:SF66">
    <property type="entry name" value="HISKA"/>
    <property type="match status" value="1"/>
</dbReference>
<feature type="compositionally biased region" description="Polar residues" evidence="6">
    <location>
        <begin position="1409"/>
        <end position="1419"/>
    </location>
</feature>
<evidence type="ECO:0000256" key="5">
    <source>
        <dbReference type="PROSITE-ProRule" id="PRU00169"/>
    </source>
</evidence>
<feature type="domain" description="Histidine kinase" evidence="8">
    <location>
        <begin position="439"/>
        <end position="710"/>
    </location>
</feature>
<comment type="catalytic activity">
    <reaction evidence="1">
        <text>ATP + protein L-histidine = ADP + protein N-phospho-L-histidine.</text>
        <dbReference type="EC" id="2.7.13.3"/>
    </reaction>
</comment>
<name>A0A8H6Z0J2_9AGAR</name>
<dbReference type="EMBL" id="JACAZH010000004">
    <property type="protein sequence ID" value="KAF7370428.1"/>
    <property type="molecule type" value="Genomic_DNA"/>
</dbReference>
<dbReference type="GO" id="GO:0000155">
    <property type="term" value="F:phosphorelay sensor kinase activity"/>
    <property type="evidence" value="ECO:0007669"/>
    <property type="project" value="TreeGrafter"/>
</dbReference>
<dbReference type="PANTHER" id="PTHR43047">
    <property type="entry name" value="TWO-COMPONENT HISTIDINE PROTEIN KINASE"/>
    <property type="match status" value="1"/>
</dbReference>
<evidence type="ECO:0000313" key="12">
    <source>
        <dbReference type="Proteomes" id="UP000623467"/>
    </source>
</evidence>
<feature type="transmembrane region" description="Helical" evidence="7">
    <location>
        <begin position="300"/>
        <end position="320"/>
    </location>
</feature>
<sequence length="1590" mass="172727">MYLVPRSSGDDYDKKFGSLLDVFPMSDTLPTLPKPVTQKTASTSSSRRRPKKKARFGLVGSYWDTIRRRFGTVSSPSLTSSAIQSAEPSQNGHATPDEASGDPDRIDRIVVDRAWGSHYSRGSAPEDGDHQSPETKSSYNGVPVTQFQPGWKPSGLLYRIAPPVFWSILEVVIHFFHPAFPDEKSERHYTRQSIGQMVSTLVNPELGPRVAPVFTVPVILMVAFDWPRDHVLPYQLFVGVSLWMWGIYYLLSMWLCGFYDSQFSKFTCGNKDFVGTFYYTTALQVVGLFGLNFRRLPAAIGSFFFFVLACGTIVPLHHGFVRNRSASSAHSLILPVVIIYAHYIKEISDRRLYTLRNQLKIQFKATQRAQINERNASDSKRRLTSYVFHDMFLSFTSHICLTFDRVSTVLAVQNISSSDIITKDHEIEFHALSGSLNMMRNVLNDVLDFNRMDSGTFEVSSRPFAFHTTMRSLFVPLRLATESRHQEFVAHLDPNIDKVCLEWRDEQRTRQWAKPPAAIAQHMKEHPHVDGVVTGDHVRLRQIVTNLASNATKFTPTGGRITISTKLIHPAPEELEYSEGPSTPAAEITDPANGPSPAPWKPTHGHALSTTHLSQHNLANGIDPSPELKTIVVRIEVTDTGYGITKRDMDECNLFSAFNQTEQGKQQGGKGTGLGLALVRQIVKLSGGRLGVRSKAGEGSCFWIELPLGVGREALVPPDMESEHSSTDPDLTKVRTAAKTTTDIPVSSHSLTMAVDTVAFKASQIKPPSERSNSAIHNIMEQGGRVELGLLKSSDPLNNGSIGSIGSYTPSPLGSPLSPPPQPSEEASSSTVGVGAPTQTRTTQRPSYLPMPSPKRFLKDAYPTTSTNSGISMNSNGSSLVMFDSNFQGIPTSNSNSSLVFEPGMSVLVVDDDLVTRKLMQRMLVRLGCVVETAENGQAALLTLGAIATPASEASGSSNLVPILERPRPPNDERFDLIFLDNQMPLLSGIKTVAKLREWGRSDFVVGVTGNALLEDQEEYIAAGVDHVLTKPVNEQALRRIKREREVSLEPATTPKSTSDTDPLLREARTPAKKNRVHLDSTAEEEDGVMTRSRSRSPSPGPDADASISPPHEMKIRVRQISQGVEDLSWQNMKNASPEKATIVLEDSDPDGSTEIKVDAEEPPFSDGAIDVPATEAAGVVPVIPLSRRDSDSDSGEKEKGLKRKYVERGSSAGPPENGDDSKAPAEPLKRLRDDPDKDENPRETKRPSPPPEQEAPKSPPPAAAPKLGGFMAYASTSSPFAAVKGRNLFASKKETSPSPFSTGAPVTSGTSSPFASSPFTAALGEPSSPPSTKRAVFGVSSSPFAASTKAKQDVLGSTSKLGRAKSPPRRANPAAGSNAFSAYASGGVQGFSLPAKTRVRSGSPDDSGASSLERTATAGSAVAGDGSAPDSGAEDERDDRPVSFGEKLRAGKDEDEGKSDEESAKPILTEQDYLTGEENEETVHQVRGKLFSLVDGNQWKERGTGTLKLNVRRSDGGGARLVMRKEAVYTVLLNVTLFHGMRCTLAQDPRYIRLSVLEGGAAIHYNLRVASAKAAQELLHEINANVPPA</sequence>
<dbReference type="Gene3D" id="3.40.50.2300">
    <property type="match status" value="1"/>
</dbReference>
<dbReference type="Gene3D" id="2.30.29.30">
    <property type="entry name" value="Pleckstrin-homology domain (PH domain)/Phosphotyrosine-binding domain (PTB)"/>
    <property type="match status" value="1"/>
</dbReference>
<feature type="compositionally biased region" description="Low complexity" evidence="6">
    <location>
        <begin position="1096"/>
        <end position="1111"/>
    </location>
</feature>
<evidence type="ECO:0000256" key="4">
    <source>
        <dbReference type="ARBA" id="ARBA00022777"/>
    </source>
</evidence>
<dbReference type="PROSITE" id="PS50196">
    <property type="entry name" value="RANBD1"/>
    <property type="match status" value="1"/>
</dbReference>
<dbReference type="SMART" id="SM00160">
    <property type="entry name" value="RanBD"/>
    <property type="match status" value="1"/>
</dbReference>
<feature type="modified residue" description="4-aspartylphosphate" evidence="5">
    <location>
        <position position="981"/>
    </location>
</feature>
<feature type="compositionally biased region" description="Basic and acidic residues" evidence="6">
    <location>
        <begin position="1187"/>
        <end position="1208"/>
    </location>
</feature>
<keyword evidence="4 11" id="KW-0418">Kinase</keyword>
<dbReference type="SMART" id="SM00387">
    <property type="entry name" value="HATPase_c"/>
    <property type="match status" value="1"/>
</dbReference>
<dbReference type="InterPro" id="IPR000156">
    <property type="entry name" value="Ran_bind_dom"/>
</dbReference>
<dbReference type="SUPFAM" id="SSF50729">
    <property type="entry name" value="PH domain-like"/>
    <property type="match status" value="1"/>
</dbReference>
<feature type="region of interest" description="Disordered" evidence="6">
    <location>
        <begin position="27"/>
        <end position="53"/>
    </location>
</feature>
<evidence type="ECO:0000256" key="1">
    <source>
        <dbReference type="ARBA" id="ARBA00000085"/>
    </source>
</evidence>
<keyword evidence="7" id="KW-0812">Transmembrane</keyword>
<dbReference type="InterPro" id="IPR003594">
    <property type="entry name" value="HATPase_dom"/>
</dbReference>
<dbReference type="EC" id="2.7.13.3" evidence="2"/>
<feature type="region of interest" description="Disordered" evidence="6">
    <location>
        <begin position="1395"/>
        <end position="1477"/>
    </location>
</feature>
<evidence type="ECO:0000259" key="10">
    <source>
        <dbReference type="PROSITE" id="PS50196"/>
    </source>
</evidence>
<dbReference type="PROSITE" id="PS50110">
    <property type="entry name" value="RESPONSE_REGULATORY"/>
    <property type="match status" value="1"/>
</dbReference>
<feature type="compositionally biased region" description="Polar residues" evidence="6">
    <location>
        <begin position="75"/>
        <end position="93"/>
    </location>
</feature>
<evidence type="ECO:0000256" key="6">
    <source>
        <dbReference type="SAM" id="MobiDB-lite"/>
    </source>
</evidence>
<dbReference type="InterPro" id="IPR036890">
    <property type="entry name" value="HATPase_C_sf"/>
</dbReference>
<keyword evidence="5" id="KW-0597">Phosphoprotein</keyword>
<dbReference type="InterPro" id="IPR005467">
    <property type="entry name" value="His_kinase_dom"/>
</dbReference>
<keyword evidence="7" id="KW-1133">Transmembrane helix</keyword>
<proteinExistence type="predicted"/>
<feature type="region of interest" description="Disordered" evidence="6">
    <location>
        <begin position="1042"/>
        <end position="1112"/>
    </location>
</feature>
<keyword evidence="7" id="KW-0472">Membrane</keyword>
<dbReference type="SUPFAM" id="SSF52172">
    <property type="entry name" value="CheY-like"/>
    <property type="match status" value="1"/>
</dbReference>
<dbReference type="InterPro" id="IPR011993">
    <property type="entry name" value="PH-like_dom_sf"/>
</dbReference>
<dbReference type="SUPFAM" id="SSF55874">
    <property type="entry name" value="ATPase domain of HSP90 chaperone/DNA topoisomerase II/histidine kinase"/>
    <property type="match status" value="1"/>
</dbReference>
<dbReference type="PRINTS" id="PR00344">
    <property type="entry name" value="BCTRLSENSOR"/>
</dbReference>
<keyword evidence="3" id="KW-0808">Transferase</keyword>
<feature type="compositionally biased region" description="Pro residues" evidence="6">
    <location>
        <begin position="1248"/>
        <end position="1264"/>
    </location>
</feature>
<comment type="caution">
    <text evidence="11">The sequence shown here is derived from an EMBL/GenBank/DDBJ whole genome shotgun (WGS) entry which is preliminary data.</text>
</comment>
<feature type="domain" description="Response regulatory" evidence="9">
    <location>
        <begin position="906"/>
        <end position="1046"/>
    </location>
</feature>
<feature type="compositionally biased region" description="Basic and acidic residues" evidence="6">
    <location>
        <begin position="1439"/>
        <end position="1453"/>
    </location>
</feature>
<dbReference type="CDD" id="cd17546">
    <property type="entry name" value="REC_hyHK_CKI1_RcsC-like"/>
    <property type="match status" value="1"/>
</dbReference>
<accession>A0A8H6Z0J2</accession>
<feature type="region of interest" description="Disordered" evidence="6">
    <location>
        <begin position="1293"/>
        <end position="1383"/>
    </location>
</feature>
<dbReference type="InterPro" id="IPR011006">
    <property type="entry name" value="CheY-like_superfamily"/>
</dbReference>
<gene>
    <name evidence="11" type="ORF">MSAN_00674500</name>
</gene>
<evidence type="ECO:0000256" key="2">
    <source>
        <dbReference type="ARBA" id="ARBA00012438"/>
    </source>
</evidence>
<feature type="compositionally biased region" description="Low complexity" evidence="6">
    <location>
        <begin position="1308"/>
        <end position="1323"/>
    </location>
</feature>
<keyword evidence="12" id="KW-1185">Reference proteome</keyword>
<feature type="region of interest" description="Disordered" evidence="6">
    <location>
        <begin position="1145"/>
        <end position="1271"/>
    </location>
</feature>
<dbReference type="SMART" id="SM00448">
    <property type="entry name" value="REC"/>
    <property type="match status" value="1"/>
</dbReference>
<evidence type="ECO:0000259" key="9">
    <source>
        <dbReference type="PROSITE" id="PS50110"/>
    </source>
</evidence>
<dbReference type="GO" id="GO:0009927">
    <property type="term" value="F:histidine phosphotransfer kinase activity"/>
    <property type="evidence" value="ECO:0007669"/>
    <property type="project" value="TreeGrafter"/>
</dbReference>
<dbReference type="InterPro" id="IPR004358">
    <property type="entry name" value="Sig_transdc_His_kin-like_C"/>
</dbReference>
<dbReference type="Pfam" id="PF00638">
    <property type="entry name" value="Ran_BP1"/>
    <property type="match status" value="1"/>
</dbReference>